<sequence>MPYKRSHSPGVYEKMIRVEPTPSRFLRPSIRDARLKQDSSWRGRGGLYYSRRPRCRMRCGGTAGSSGPKLVILMIEGGENNASNPLVENPALLPQHLVPASKTAVWYKANKSEQLDGREYMLPTGGLLGGGSSVNIMLSVVDGDY</sequence>
<dbReference type="InterPro" id="IPR036188">
    <property type="entry name" value="FAD/NAD-bd_sf"/>
</dbReference>
<evidence type="ECO:0000313" key="1">
    <source>
        <dbReference type="EMBL" id="KAK0323727.1"/>
    </source>
</evidence>
<proteinExistence type="predicted"/>
<organism evidence="1 2">
    <name type="scientific">Friedmanniomyces endolithicus</name>
    <dbReference type="NCBI Taxonomy" id="329885"/>
    <lineage>
        <taxon>Eukaryota</taxon>
        <taxon>Fungi</taxon>
        <taxon>Dikarya</taxon>
        <taxon>Ascomycota</taxon>
        <taxon>Pezizomycotina</taxon>
        <taxon>Dothideomycetes</taxon>
        <taxon>Dothideomycetidae</taxon>
        <taxon>Mycosphaerellales</taxon>
        <taxon>Teratosphaeriaceae</taxon>
        <taxon>Friedmanniomyces</taxon>
    </lineage>
</organism>
<protein>
    <submittedName>
        <fullName evidence="1">Uncharacterized protein</fullName>
    </submittedName>
</protein>
<dbReference type="EMBL" id="JASUXU010000012">
    <property type="protein sequence ID" value="KAK0323727.1"/>
    <property type="molecule type" value="Genomic_DNA"/>
</dbReference>
<reference evidence="1" key="1">
    <citation type="submission" date="2021-12" db="EMBL/GenBank/DDBJ databases">
        <title>Black yeast isolated from Biological Soil Crust.</title>
        <authorList>
            <person name="Kurbessoian T."/>
        </authorList>
    </citation>
    <scope>NUCLEOTIDE SEQUENCE</scope>
    <source>
        <strain evidence="1">CCFEE 5208</strain>
    </source>
</reference>
<accession>A0AAN6FVT6</accession>
<gene>
    <name evidence="1" type="ORF">LTR82_005474</name>
</gene>
<comment type="caution">
    <text evidence="1">The sequence shown here is derived from an EMBL/GenBank/DDBJ whole genome shotgun (WGS) entry which is preliminary data.</text>
</comment>
<dbReference type="AlphaFoldDB" id="A0AAN6FVT6"/>
<evidence type="ECO:0000313" key="2">
    <source>
        <dbReference type="Proteomes" id="UP001168146"/>
    </source>
</evidence>
<name>A0AAN6FVT6_9PEZI</name>
<dbReference type="Proteomes" id="UP001168146">
    <property type="component" value="Unassembled WGS sequence"/>
</dbReference>
<dbReference type="Gene3D" id="3.50.50.60">
    <property type="entry name" value="FAD/NAD(P)-binding domain"/>
    <property type="match status" value="1"/>
</dbReference>